<evidence type="ECO:0000256" key="8">
    <source>
        <dbReference type="ARBA" id="ARBA00022989"/>
    </source>
</evidence>
<keyword evidence="9 10" id="KW-0472">Membrane</keyword>
<comment type="subcellular location">
    <subcellularLocation>
        <location evidence="2">Membrane</location>
    </subcellularLocation>
</comment>
<dbReference type="PANTHER" id="PTHR42878:SF15">
    <property type="entry name" value="BACTERIOPHYTOCHROME"/>
    <property type="match status" value="1"/>
</dbReference>
<dbReference type="SUPFAM" id="SSF55781">
    <property type="entry name" value="GAF domain-like"/>
    <property type="match status" value="1"/>
</dbReference>
<proteinExistence type="predicted"/>
<dbReference type="SMART" id="SM00388">
    <property type="entry name" value="HisKA"/>
    <property type="match status" value="1"/>
</dbReference>
<keyword evidence="7" id="KW-0418">Kinase</keyword>
<dbReference type="CDD" id="cd00082">
    <property type="entry name" value="HisKA"/>
    <property type="match status" value="1"/>
</dbReference>
<sequence>MSVATPALTARNAWREWTLSAAWPWSVLGAALALTLVASFMAQRAVEARQGMALRAAIEADMGALHSRMATYVALLRGTRAFVSVEGPALDHGRFHDYVSRLNVRRDYPSVQGIGYSPRVDPARVAEFEAAARREGLDGFSVMPPGWREWTFSILYLEPLDERNRAALGYDMFSEPRRAEAMARARDSGNVAMTGRVTLRQEIEPEKKAGFLIFKPIYGAGPEPGSVQERRQRLLGFVYAPLRAPDFFRGLFSASAPLAHVRVYAAAKPDVAQLLHDAQPQQPGAPGAGLLRGFSFGGQPWTVEFVPLHQASSEALLPPATALAGTGIALLLFFLTRSQLRARRRTEAIAQARSRALEGERAQRHLAESLSEIALALGSEPDVDELLQRLTDEATRLTGAAFGAYFHNQPDAGGHFGLYTLSGSDIEAFRRFPPVRATALFGATFEGRTVRLDDVRQSPLFGRNPPYHGMPEGHPPVVSYLGAGVRTRAGRVLGALLLGHPEPGRFQAGHERLVEGLAAQAGVVLENLQLLQREREARERAEAQKARLDAVNKELDQFAYVTSHDLKAPLRGIANLAQWIQEDLGEQGEQIAQYTRLLQGRVHRMEALIDGILQYSRAGRVLADPVQVDVGELLREVVELLAPPPGMRIEIVPPMPVVLADRTALQQVFMNLVGNALKHAAGERGEVRVAARDDGRCWEFSVADNGPGIPAQYQERIWAIFQTLEARDKVEGTGIGLSIVRKTVEARGGRAWVVSAEGAGATFFFTWPKQLQQGMA</sequence>
<dbReference type="Gene3D" id="1.10.287.130">
    <property type="match status" value="1"/>
</dbReference>
<dbReference type="InterPro" id="IPR005467">
    <property type="entry name" value="His_kinase_dom"/>
</dbReference>
<dbReference type="PANTHER" id="PTHR42878">
    <property type="entry name" value="TWO-COMPONENT HISTIDINE KINASE"/>
    <property type="match status" value="1"/>
</dbReference>
<dbReference type="Gene3D" id="3.30.450.40">
    <property type="match status" value="1"/>
</dbReference>
<dbReference type="InterPro" id="IPR003661">
    <property type="entry name" value="HisK_dim/P_dom"/>
</dbReference>
<dbReference type="AlphaFoldDB" id="A0A848FC27"/>
<evidence type="ECO:0000256" key="2">
    <source>
        <dbReference type="ARBA" id="ARBA00004370"/>
    </source>
</evidence>
<comment type="caution">
    <text evidence="13">The sequence shown here is derived from an EMBL/GenBank/DDBJ whole genome shotgun (WGS) entry which is preliminary data.</text>
</comment>
<evidence type="ECO:0000256" key="5">
    <source>
        <dbReference type="ARBA" id="ARBA00022679"/>
    </source>
</evidence>
<evidence type="ECO:0000313" key="14">
    <source>
        <dbReference type="Proteomes" id="UP000574067"/>
    </source>
</evidence>
<dbReference type="InterPro" id="IPR003018">
    <property type="entry name" value="GAF"/>
</dbReference>
<dbReference type="EMBL" id="JABBFW010000007">
    <property type="protein sequence ID" value="NML15740.1"/>
    <property type="molecule type" value="Genomic_DNA"/>
</dbReference>
<evidence type="ECO:0000259" key="12">
    <source>
        <dbReference type="PROSITE" id="PS50839"/>
    </source>
</evidence>
<dbReference type="RefSeq" id="WP_169160647.1">
    <property type="nucleotide sequence ID" value="NZ_JABBFW010000007.1"/>
</dbReference>
<evidence type="ECO:0000256" key="4">
    <source>
        <dbReference type="ARBA" id="ARBA00022553"/>
    </source>
</evidence>
<dbReference type="InterPro" id="IPR029016">
    <property type="entry name" value="GAF-like_dom_sf"/>
</dbReference>
<keyword evidence="14" id="KW-1185">Reference proteome</keyword>
<dbReference type="Pfam" id="PF00512">
    <property type="entry name" value="HisKA"/>
    <property type="match status" value="1"/>
</dbReference>
<keyword evidence="6 10" id="KW-0812">Transmembrane</keyword>
<feature type="transmembrane region" description="Helical" evidence="10">
    <location>
        <begin position="21"/>
        <end position="42"/>
    </location>
</feature>
<evidence type="ECO:0000313" key="13">
    <source>
        <dbReference type="EMBL" id="NML15740.1"/>
    </source>
</evidence>
<keyword evidence="4" id="KW-0597">Phosphoprotein</keyword>
<dbReference type="InterPro" id="IPR050351">
    <property type="entry name" value="BphY/WalK/GraS-like"/>
</dbReference>
<dbReference type="PRINTS" id="PR00344">
    <property type="entry name" value="BCTRLSENSOR"/>
</dbReference>
<accession>A0A848FC27</accession>
<dbReference type="InterPro" id="IPR042240">
    <property type="entry name" value="CHASE_sf"/>
</dbReference>
<dbReference type="InterPro" id="IPR036890">
    <property type="entry name" value="HATPase_C_sf"/>
</dbReference>
<evidence type="ECO:0000259" key="11">
    <source>
        <dbReference type="PROSITE" id="PS50109"/>
    </source>
</evidence>
<dbReference type="InterPro" id="IPR006189">
    <property type="entry name" value="CHASE_dom"/>
</dbReference>
<gene>
    <name evidence="13" type="ORF">HHL10_12240</name>
</gene>
<reference evidence="13 14" key="1">
    <citation type="submission" date="2020-04" db="EMBL/GenBank/DDBJ databases">
        <title>Azohydromonas sp. isolated from soil.</title>
        <authorList>
            <person name="Dahal R.H."/>
        </authorList>
    </citation>
    <scope>NUCLEOTIDE SEQUENCE [LARGE SCALE GENOMIC DNA]</scope>
    <source>
        <strain evidence="13 14">G-1-1-14</strain>
    </source>
</reference>
<dbReference type="SMART" id="SM01079">
    <property type="entry name" value="CHASE"/>
    <property type="match status" value="1"/>
</dbReference>
<dbReference type="SUPFAM" id="SSF55874">
    <property type="entry name" value="ATPase domain of HSP90 chaperone/DNA topoisomerase II/histidine kinase"/>
    <property type="match status" value="1"/>
</dbReference>
<organism evidence="13 14">
    <name type="scientific">Azohydromonas caseinilytica</name>
    <dbReference type="NCBI Taxonomy" id="2728836"/>
    <lineage>
        <taxon>Bacteria</taxon>
        <taxon>Pseudomonadati</taxon>
        <taxon>Pseudomonadota</taxon>
        <taxon>Betaproteobacteria</taxon>
        <taxon>Burkholderiales</taxon>
        <taxon>Sphaerotilaceae</taxon>
        <taxon>Azohydromonas</taxon>
    </lineage>
</organism>
<evidence type="ECO:0000256" key="10">
    <source>
        <dbReference type="SAM" id="Phobius"/>
    </source>
</evidence>
<dbReference type="InterPro" id="IPR004358">
    <property type="entry name" value="Sig_transdc_His_kin-like_C"/>
</dbReference>
<dbReference type="GO" id="GO:0000156">
    <property type="term" value="F:phosphorelay response regulator activity"/>
    <property type="evidence" value="ECO:0007669"/>
    <property type="project" value="TreeGrafter"/>
</dbReference>
<evidence type="ECO:0000256" key="9">
    <source>
        <dbReference type="ARBA" id="ARBA00023136"/>
    </source>
</evidence>
<keyword evidence="5" id="KW-0808">Transferase</keyword>
<dbReference type="PROSITE" id="PS50109">
    <property type="entry name" value="HIS_KIN"/>
    <property type="match status" value="1"/>
</dbReference>
<dbReference type="GO" id="GO:0007234">
    <property type="term" value="P:osmosensory signaling via phosphorelay pathway"/>
    <property type="evidence" value="ECO:0007669"/>
    <property type="project" value="TreeGrafter"/>
</dbReference>
<dbReference type="Proteomes" id="UP000574067">
    <property type="component" value="Unassembled WGS sequence"/>
</dbReference>
<dbReference type="EC" id="2.7.13.3" evidence="3"/>
<evidence type="ECO:0000256" key="3">
    <source>
        <dbReference type="ARBA" id="ARBA00012438"/>
    </source>
</evidence>
<dbReference type="GO" id="GO:0000155">
    <property type="term" value="F:phosphorelay sensor kinase activity"/>
    <property type="evidence" value="ECO:0007669"/>
    <property type="project" value="InterPro"/>
</dbReference>
<dbReference type="SMART" id="SM00387">
    <property type="entry name" value="HATPase_c"/>
    <property type="match status" value="1"/>
</dbReference>
<comment type="catalytic activity">
    <reaction evidence="1">
        <text>ATP + protein L-histidine = ADP + protein N-phospho-L-histidine.</text>
        <dbReference type="EC" id="2.7.13.3"/>
    </reaction>
</comment>
<dbReference type="PROSITE" id="PS50839">
    <property type="entry name" value="CHASE"/>
    <property type="match status" value="1"/>
</dbReference>
<dbReference type="SMART" id="SM00065">
    <property type="entry name" value="GAF"/>
    <property type="match status" value="1"/>
</dbReference>
<feature type="domain" description="CHASE" evidence="12">
    <location>
        <begin position="86"/>
        <end position="251"/>
    </location>
</feature>
<dbReference type="Gene3D" id="3.30.565.10">
    <property type="entry name" value="Histidine kinase-like ATPase, C-terminal domain"/>
    <property type="match status" value="1"/>
</dbReference>
<protein>
    <recommendedName>
        <fullName evidence="3">histidine kinase</fullName>
        <ecNumber evidence="3">2.7.13.3</ecNumber>
    </recommendedName>
</protein>
<evidence type="ECO:0000256" key="6">
    <source>
        <dbReference type="ARBA" id="ARBA00022692"/>
    </source>
</evidence>
<dbReference type="Pfam" id="PF03924">
    <property type="entry name" value="CHASE"/>
    <property type="match status" value="1"/>
</dbReference>
<dbReference type="GO" id="GO:0030295">
    <property type="term" value="F:protein kinase activator activity"/>
    <property type="evidence" value="ECO:0007669"/>
    <property type="project" value="TreeGrafter"/>
</dbReference>
<evidence type="ECO:0000256" key="7">
    <source>
        <dbReference type="ARBA" id="ARBA00022777"/>
    </source>
</evidence>
<evidence type="ECO:0000256" key="1">
    <source>
        <dbReference type="ARBA" id="ARBA00000085"/>
    </source>
</evidence>
<dbReference type="GO" id="GO:0016020">
    <property type="term" value="C:membrane"/>
    <property type="evidence" value="ECO:0007669"/>
    <property type="project" value="UniProtKB-SubCell"/>
</dbReference>
<feature type="domain" description="Histidine kinase" evidence="11">
    <location>
        <begin position="561"/>
        <end position="771"/>
    </location>
</feature>
<dbReference type="Gene3D" id="3.30.450.350">
    <property type="entry name" value="CHASE domain"/>
    <property type="match status" value="1"/>
</dbReference>
<dbReference type="InterPro" id="IPR036097">
    <property type="entry name" value="HisK_dim/P_sf"/>
</dbReference>
<dbReference type="Pfam" id="PF02518">
    <property type="entry name" value="HATPase_c"/>
    <property type="match status" value="1"/>
</dbReference>
<name>A0A848FC27_9BURK</name>
<dbReference type="Pfam" id="PF13185">
    <property type="entry name" value="GAF_2"/>
    <property type="match status" value="1"/>
</dbReference>
<keyword evidence="8 10" id="KW-1133">Transmembrane helix</keyword>
<dbReference type="SUPFAM" id="SSF47384">
    <property type="entry name" value="Homodimeric domain of signal transducing histidine kinase"/>
    <property type="match status" value="1"/>
</dbReference>
<dbReference type="InterPro" id="IPR003594">
    <property type="entry name" value="HATPase_dom"/>
</dbReference>